<dbReference type="PROSITE" id="PS51747">
    <property type="entry name" value="CYT_DCMP_DEAMINASES_2"/>
    <property type="match status" value="1"/>
</dbReference>
<evidence type="ECO:0000256" key="1">
    <source>
        <dbReference type="ARBA" id="ARBA00022801"/>
    </source>
</evidence>
<organism evidence="4 5">
    <name type="scientific">Conoideocrella luteorostrata</name>
    <dbReference type="NCBI Taxonomy" id="1105319"/>
    <lineage>
        <taxon>Eukaryota</taxon>
        <taxon>Fungi</taxon>
        <taxon>Dikarya</taxon>
        <taxon>Ascomycota</taxon>
        <taxon>Pezizomycotina</taxon>
        <taxon>Sordariomycetes</taxon>
        <taxon>Hypocreomycetidae</taxon>
        <taxon>Hypocreales</taxon>
        <taxon>Clavicipitaceae</taxon>
        <taxon>Conoideocrella</taxon>
    </lineage>
</organism>
<dbReference type="AlphaFoldDB" id="A0AAJ0CEA7"/>
<feature type="compositionally biased region" description="Low complexity" evidence="2">
    <location>
        <begin position="36"/>
        <end position="56"/>
    </location>
</feature>
<dbReference type="PANTHER" id="PTHR11079">
    <property type="entry name" value="CYTOSINE DEAMINASE FAMILY MEMBER"/>
    <property type="match status" value="1"/>
</dbReference>
<keyword evidence="5" id="KW-1185">Reference proteome</keyword>
<evidence type="ECO:0000313" key="4">
    <source>
        <dbReference type="EMBL" id="KAK2590942.1"/>
    </source>
</evidence>
<keyword evidence="1" id="KW-0378">Hydrolase</keyword>
<dbReference type="InterPro" id="IPR016193">
    <property type="entry name" value="Cytidine_deaminase-like"/>
</dbReference>
<dbReference type="GO" id="GO:0005634">
    <property type="term" value="C:nucleus"/>
    <property type="evidence" value="ECO:0007669"/>
    <property type="project" value="TreeGrafter"/>
</dbReference>
<gene>
    <name evidence="4" type="primary">TAD2</name>
    <name evidence="4" type="ORF">QQS21_011361</name>
</gene>
<sequence length="450" mass="47505">MPLLQSLGLAPAKNAIRKLFRRSSPADNQINGSAGAPSSQSMATAAASTPQSQHSTIANSNPTVAMSVAVDHYSSVHADKENRPPEGLDTADLSGPLKKLSLKTQDESPVAKAVIVEEAVEEDPAVLAERAYHMRFIGEALDMARLALRTNETPVGCVLVHNGTIIAKGMNATNVTRNGTRHAEFMAISALLSYPSKGAPRTTSLKPKAPPKPVDDASDAASVEPKSPDEGNEDGKKGHLFPYGQKFHPDAMVNRELIRECILYVTVEPCVMCASLLRQLGIKKVYFGAVNDKFGGTGGVFSIHANSLPVRPDGQTASAHPTPRPSQLPDGSGTLGTSYPPGGGDGGDVEAGYEIEGGWGRDDAVGLLRRFYVQENGRAPVPRKKEGRAARLAAMMEQDDGSPGVQMEESAQDGEETPGQDGKDDVGSNTGLTANKDSPEKQFDAFLGAT</sequence>
<protein>
    <submittedName>
        <fullName evidence="4">tRNA(Adenine34) deaminase</fullName>
    </submittedName>
</protein>
<feature type="region of interest" description="Disordered" evidence="2">
    <location>
        <begin position="198"/>
        <end position="241"/>
    </location>
</feature>
<evidence type="ECO:0000313" key="5">
    <source>
        <dbReference type="Proteomes" id="UP001251528"/>
    </source>
</evidence>
<dbReference type="PANTHER" id="PTHR11079:SF149">
    <property type="entry name" value="TRNA-SPECIFIC ADENOSINE DEAMINASE 2"/>
    <property type="match status" value="1"/>
</dbReference>
<dbReference type="GO" id="GO:0052717">
    <property type="term" value="F:tRNA-specific adenosine-34 deaminase activity"/>
    <property type="evidence" value="ECO:0007669"/>
    <property type="project" value="UniProtKB-EC"/>
</dbReference>
<proteinExistence type="predicted"/>
<evidence type="ECO:0000259" key="3">
    <source>
        <dbReference type="PROSITE" id="PS51747"/>
    </source>
</evidence>
<feature type="compositionally biased region" description="Basic and acidic residues" evidence="2">
    <location>
        <begin position="226"/>
        <end position="237"/>
    </location>
</feature>
<name>A0AAJ0CEA7_9HYPO</name>
<evidence type="ECO:0000256" key="2">
    <source>
        <dbReference type="SAM" id="MobiDB-lite"/>
    </source>
</evidence>
<dbReference type="GO" id="GO:0002100">
    <property type="term" value="P:tRNA wobble adenosine to inosine editing"/>
    <property type="evidence" value="ECO:0007669"/>
    <property type="project" value="InterPro"/>
</dbReference>
<feature type="domain" description="CMP/dCMP-type deaminase" evidence="3">
    <location>
        <begin position="131"/>
        <end position="301"/>
    </location>
</feature>
<dbReference type="CDD" id="cd01285">
    <property type="entry name" value="nucleoside_deaminase"/>
    <property type="match status" value="1"/>
</dbReference>
<dbReference type="Gene3D" id="3.40.140.10">
    <property type="entry name" value="Cytidine Deaminase, domain 2"/>
    <property type="match status" value="1"/>
</dbReference>
<dbReference type="Proteomes" id="UP001251528">
    <property type="component" value="Unassembled WGS sequence"/>
</dbReference>
<dbReference type="GO" id="GO:0046872">
    <property type="term" value="F:metal ion binding"/>
    <property type="evidence" value="ECO:0007669"/>
    <property type="project" value="UniProtKB-KW"/>
</dbReference>
<feature type="region of interest" description="Disordered" evidence="2">
    <location>
        <begin position="395"/>
        <end position="450"/>
    </location>
</feature>
<comment type="caution">
    <text evidence="4">The sequence shown here is derived from an EMBL/GenBank/DDBJ whole genome shotgun (WGS) entry which is preliminary data.</text>
</comment>
<dbReference type="EMBL" id="JASWJB010000379">
    <property type="protein sequence ID" value="KAK2590942.1"/>
    <property type="molecule type" value="Genomic_DNA"/>
</dbReference>
<dbReference type="SUPFAM" id="SSF53927">
    <property type="entry name" value="Cytidine deaminase-like"/>
    <property type="match status" value="1"/>
</dbReference>
<dbReference type="GO" id="GO:0005737">
    <property type="term" value="C:cytoplasm"/>
    <property type="evidence" value="ECO:0007669"/>
    <property type="project" value="TreeGrafter"/>
</dbReference>
<dbReference type="Pfam" id="PF00383">
    <property type="entry name" value="dCMP_cyt_deam_1"/>
    <property type="match status" value="2"/>
</dbReference>
<dbReference type="InterPro" id="IPR002125">
    <property type="entry name" value="CMP_dCMP_dom"/>
</dbReference>
<reference evidence="4" key="1">
    <citation type="submission" date="2023-06" db="EMBL/GenBank/DDBJ databases">
        <title>Conoideocrella luteorostrata (Hypocreales: Clavicipitaceae), a potential biocontrol fungus for elongate hemlock scale in United States Christmas tree production areas.</title>
        <authorList>
            <person name="Barrett H."/>
            <person name="Lovett B."/>
            <person name="Macias A.M."/>
            <person name="Stajich J.E."/>
            <person name="Kasson M.T."/>
        </authorList>
    </citation>
    <scope>NUCLEOTIDE SEQUENCE</scope>
    <source>
        <strain evidence="4">ARSEF 14590</strain>
    </source>
</reference>
<accession>A0AAJ0CEA7</accession>
<feature type="region of interest" description="Disordered" evidence="2">
    <location>
        <begin position="21"/>
        <end position="58"/>
    </location>
</feature>
<feature type="compositionally biased region" description="Polar residues" evidence="2">
    <location>
        <begin position="427"/>
        <end position="436"/>
    </location>
</feature>
<feature type="region of interest" description="Disordered" evidence="2">
    <location>
        <begin position="311"/>
        <end position="355"/>
    </location>
</feature>